<comment type="function">
    <text evidence="4">E3 ubiquitin-protein ligase that mediates ubiquitination and subsequent proteasomal degradation of target proteins. E3 ubiquitin ligases accept ubiquitin from an E2 ubiquitin-conjugating enzyme in the form of a thioester and then directly transfers the ubiquitin to targeted substrates. It probably triggers the ubiquitin-mediated degradation of different substrates.</text>
</comment>
<dbReference type="OrthoDB" id="4788989at2759"/>
<accession>A0A2T7DQG5</accession>
<keyword evidence="1" id="KW-0479">Metal-binding</keyword>
<dbReference type="Gene3D" id="3.30.40.10">
    <property type="entry name" value="Zinc/RING finger domain, C3HC4 (zinc finger)"/>
    <property type="match status" value="1"/>
</dbReference>
<dbReference type="STRING" id="1504633.A0A2T7DQG5"/>
<evidence type="ECO:0000259" key="6">
    <source>
        <dbReference type="PROSITE" id="PS51081"/>
    </source>
</evidence>
<dbReference type="PANTHER" id="PTHR46632">
    <property type="entry name" value="E3 UBIQUITIN-PROTEIN LIGASE SINA-LIKE 4"/>
    <property type="match status" value="1"/>
</dbReference>
<dbReference type="PANTHER" id="PTHR46632:SF16">
    <property type="entry name" value="E3 UBIQUITIN-PROTEIN LIGASE SINA-LIKE 10"/>
    <property type="match status" value="1"/>
</dbReference>
<dbReference type="InterPro" id="IPR013010">
    <property type="entry name" value="Znf_SIAH"/>
</dbReference>
<dbReference type="AlphaFoldDB" id="A0A2T7DQG5"/>
<dbReference type="Proteomes" id="UP000244336">
    <property type="component" value="Chromosome 5"/>
</dbReference>
<evidence type="ECO:0000256" key="4">
    <source>
        <dbReference type="ARBA" id="ARBA00024004"/>
    </source>
</evidence>
<dbReference type="InterPro" id="IPR013083">
    <property type="entry name" value="Znf_RING/FYVE/PHD"/>
</dbReference>
<keyword evidence="8" id="KW-1185">Reference proteome</keyword>
<dbReference type="InterPro" id="IPR044286">
    <property type="entry name" value="SINL_plant"/>
</dbReference>
<dbReference type="Pfam" id="PF21361">
    <property type="entry name" value="Sina_ZnF"/>
    <property type="match status" value="1"/>
</dbReference>
<evidence type="ECO:0000256" key="3">
    <source>
        <dbReference type="ARBA" id="ARBA00022833"/>
    </source>
</evidence>
<reference evidence="7 8" key="1">
    <citation type="submission" date="2018-04" db="EMBL/GenBank/DDBJ databases">
        <title>WGS assembly of Panicum hallii var. hallii HAL2.</title>
        <authorList>
            <person name="Lovell J."/>
            <person name="Jenkins J."/>
            <person name="Lowry D."/>
            <person name="Mamidi S."/>
            <person name="Sreedasyam A."/>
            <person name="Weng X."/>
            <person name="Barry K."/>
            <person name="Bonette J."/>
            <person name="Campitelli B."/>
            <person name="Daum C."/>
            <person name="Gordon S."/>
            <person name="Gould B."/>
            <person name="Lipzen A."/>
            <person name="MacQueen A."/>
            <person name="Palacio-Mejia J."/>
            <person name="Plott C."/>
            <person name="Shakirov E."/>
            <person name="Shu S."/>
            <person name="Yoshinaga Y."/>
            <person name="Zane M."/>
            <person name="Rokhsar D."/>
            <person name="Grimwood J."/>
            <person name="Schmutz J."/>
            <person name="Juenger T."/>
        </authorList>
    </citation>
    <scope>NUCLEOTIDE SEQUENCE [LARGE SCALE GENOMIC DNA]</scope>
    <source>
        <strain evidence="8">cv. HAL2</strain>
    </source>
</reference>
<evidence type="ECO:0000256" key="1">
    <source>
        <dbReference type="ARBA" id="ARBA00022723"/>
    </source>
</evidence>
<dbReference type="GO" id="GO:0016567">
    <property type="term" value="P:protein ubiquitination"/>
    <property type="evidence" value="ECO:0007669"/>
    <property type="project" value="UniProtKB-UniPathway"/>
</dbReference>
<dbReference type="Gramene" id="PUZ57827">
    <property type="protein sequence ID" value="PUZ57827"/>
    <property type="gene ID" value="GQ55_5G460400"/>
</dbReference>
<keyword evidence="2 5" id="KW-0863">Zinc-finger</keyword>
<dbReference type="GO" id="GO:0008270">
    <property type="term" value="F:zinc ion binding"/>
    <property type="evidence" value="ECO:0007669"/>
    <property type="project" value="UniProtKB-KW"/>
</dbReference>
<evidence type="ECO:0000256" key="5">
    <source>
        <dbReference type="PROSITE-ProRule" id="PRU00455"/>
    </source>
</evidence>
<name>A0A2T7DQG5_9POAL</name>
<sequence>MKSGAAATSVTLELDVLDCTVCWLPLCPPVFQCAVGHLIRSSCLAKLPNRKKCHTCSRKGDYNRCYSMEKVLGSMQVPCSNARYGCTVKTSYHQKQDHEATCPHELCFCPGSGCDFSGRSPATLLRHFTDQGWPSTEFSYGASFRVAAQEEVRVLVGDDDHLFLLAVEPSEPSGCVLVSVVSVRPRDAKPEFRCSMYLGSWKNRSRTESKFQVPSTTFSGGMGMPQDCVMFSVPKFYLEKDSKISVMSSCTRPRLKPLESAQRWTSRSADLINWELGCHSMFLFPFWMLIGVSKCHLV</sequence>
<keyword evidence="3" id="KW-0862">Zinc</keyword>
<gene>
    <name evidence="7" type="ORF">GQ55_5G460400</name>
</gene>
<evidence type="ECO:0000313" key="8">
    <source>
        <dbReference type="Proteomes" id="UP000244336"/>
    </source>
</evidence>
<evidence type="ECO:0000256" key="2">
    <source>
        <dbReference type="ARBA" id="ARBA00022771"/>
    </source>
</evidence>
<proteinExistence type="predicted"/>
<dbReference type="SUPFAM" id="SSF49599">
    <property type="entry name" value="TRAF domain-like"/>
    <property type="match status" value="1"/>
</dbReference>
<protein>
    <recommendedName>
        <fullName evidence="6">SIAH-type domain-containing protein</fullName>
    </recommendedName>
</protein>
<dbReference type="EMBL" id="CM009753">
    <property type="protein sequence ID" value="PUZ57827.1"/>
    <property type="molecule type" value="Genomic_DNA"/>
</dbReference>
<feature type="domain" description="SIAH-type" evidence="6">
    <location>
        <begin position="74"/>
        <end position="133"/>
    </location>
</feature>
<organism evidence="7 8">
    <name type="scientific">Panicum hallii var. hallii</name>
    <dbReference type="NCBI Taxonomy" id="1504633"/>
    <lineage>
        <taxon>Eukaryota</taxon>
        <taxon>Viridiplantae</taxon>
        <taxon>Streptophyta</taxon>
        <taxon>Embryophyta</taxon>
        <taxon>Tracheophyta</taxon>
        <taxon>Spermatophyta</taxon>
        <taxon>Magnoliopsida</taxon>
        <taxon>Liliopsida</taxon>
        <taxon>Poales</taxon>
        <taxon>Poaceae</taxon>
        <taxon>PACMAD clade</taxon>
        <taxon>Panicoideae</taxon>
        <taxon>Panicodae</taxon>
        <taxon>Paniceae</taxon>
        <taxon>Panicinae</taxon>
        <taxon>Panicum</taxon>
        <taxon>Panicum sect. Panicum</taxon>
    </lineage>
</organism>
<dbReference type="PROSITE" id="PS51081">
    <property type="entry name" value="ZF_SIAH"/>
    <property type="match status" value="1"/>
</dbReference>
<evidence type="ECO:0000313" key="7">
    <source>
        <dbReference type="EMBL" id="PUZ57827.1"/>
    </source>
</evidence>
<dbReference type="UniPathway" id="UPA00143"/>